<feature type="region of interest" description="Disordered" evidence="1">
    <location>
        <begin position="141"/>
        <end position="221"/>
    </location>
</feature>
<feature type="compositionally biased region" description="Basic and acidic residues" evidence="1">
    <location>
        <begin position="29"/>
        <end position="57"/>
    </location>
</feature>
<keyword evidence="3" id="KW-1185">Reference proteome</keyword>
<sequence length="1164" mass="130063">MQRLVSDSAEKEKGIVMSGSPQLPPTRVSPDDSKDTTVRANIDHSLEQMDMIIKSDRNSPSSPLRGADKDVLSMASPTAAYAPSNEHKKEQNEEFNEDNVKHTTINATEVDNQFVMKETQNATELKASVNEVRRESNDEIIKDISHMRFPGLDQNGKDEPSKSIDISEQKMEIEKTRDDLAQGIIDPTNSKSGKAMTELKSEECTEEKSSLNDSTEASLSKKSVANEEFDVHMMDCTPQPIKELSNADLSNDIQVDTEKEYSQEVEEDDNEEEEEEEDETTLEDLHEELIRANDIVPGSTCTSGSLKNILPSIPGLHIEGVGPVSLPVTTAVADEIKKVAKQAPHGRGMQTIVDTSVRNTLQVDAQHIQLMNPSWKSGLRKVVAKAAEGLGVSTSLVRAELYKLLMYEEGGFFKKHRDTEKANGMFATLVIQLPSIFTGAKFIVSHNDDTQTFELDQEDAPYECSFVAHYADCEHEIKPLECGYRLALVYSLCYTGAKKFTPKASDLDKFTSLQRVLKCLPKEQSMFCLPLEHQYTTSSLDLLGTSALKGGDRNKFHALQAANVDDDWKFLIAKISKTDLEYGDGDDYYGGFECHGKEEGEPCFEKFYHEDGSNAICYKSTISAQLDLSSYQDDGMVLVDEESMEELWGEGESDGVEYTGNEGANRETTYESYVLVAFSEEGTFERLCNHCITDGITAVRGDKTKLPRIMKFLRTNYKSLSSEDAMHLFQLNEIQEMDGHKANNVVDTIMQRLTVVDSIPNNQALVNLLFSLVKKHGHWNDKTEAIRHLFYNRLGKMECKTANSLLERVALFIHLEDLVKDASITNIISSLITSFDAATQKVQGSSYSYRSADVTRSITNKIIALSQNSYFHWKSFQAAIISIFARLKKEKKERNHLIASMNAIRTSVKGAQLDDLYKEVVKDCMQIFGPAGQQSYERTRILTSIDTIKVLLEFGDQLLLDKIRNTKLDEVKSTWIHALKTILRQKRVVELKKELQELRSATRGGKPVFSWSMPNANTSSVALDRFLASSEKGPTEIKVGGGVRNSRDLAGYGRYRRAMTGYSASISATNKTGANASIVVTKTRAYFDSQSQKYNTDIQKLKRVQNELQSLNNFSSEPSAAMKPSSADQISNSNSVDQTIQPPKKKAKRTKTPMSKDVEVIVLD</sequence>
<evidence type="ECO:0008006" key="4">
    <source>
        <dbReference type="Google" id="ProtNLM"/>
    </source>
</evidence>
<name>A0AAD3CWR8_9STRA</name>
<comment type="caution">
    <text evidence="2">The sequence shown here is derived from an EMBL/GenBank/DDBJ whole genome shotgun (WGS) entry which is preliminary data.</text>
</comment>
<feature type="compositionally biased region" description="Acidic residues" evidence="1">
    <location>
        <begin position="263"/>
        <end position="281"/>
    </location>
</feature>
<dbReference type="EMBL" id="BLLK01000047">
    <property type="protein sequence ID" value="GFH53651.1"/>
    <property type="molecule type" value="Genomic_DNA"/>
</dbReference>
<dbReference type="AlphaFoldDB" id="A0AAD3CWR8"/>
<feature type="compositionally biased region" description="Basic and acidic residues" evidence="1">
    <location>
        <begin position="1154"/>
        <end position="1164"/>
    </location>
</feature>
<feature type="region of interest" description="Disordered" evidence="1">
    <location>
        <begin position="258"/>
        <end position="281"/>
    </location>
</feature>
<evidence type="ECO:0000313" key="2">
    <source>
        <dbReference type="EMBL" id="GFH53651.1"/>
    </source>
</evidence>
<feature type="compositionally biased region" description="Basic and acidic residues" evidence="1">
    <location>
        <begin position="197"/>
        <end position="210"/>
    </location>
</feature>
<evidence type="ECO:0000313" key="3">
    <source>
        <dbReference type="Proteomes" id="UP001054902"/>
    </source>
</evidence>
<proteinExistence type="predicted"/>
<accession>A0AAD3CWR8</accession>
<gene>
    <name evidence="2" type="ORF">CTEN210_10127</name>
</gene>
<feature type="region of interest" description="Disordered" evidence="1">
    <location>
        <begin position="1"/>
        <end position="99"/>
    </location>
</feature>
<dbReference type="Proteomes" id="UP001054902">
    <property type="component" value="Unassembled WGS sequence"/>
</dbReference>
<feature type="compositionally biased region" description="Basic and acidic residues" evidence="1">
    <location>
        <begin position="155"/>
        <end position="180"/>
    </location>
</feature>
<feature type="region of interest" description="Disordered" evidence="1">
    <location>
        <begin position="1114"/>
        <end position="1164"/>
    </location>
</feature>
<evidence type="ECO:0000256" key="1">
    <source>
        <dbReference type="SAM" id="MobiDB-lite"/>
    </source>
</evidence>
<feature type="compositionally biased region" description="Polar residues" evidence="1">
    <location>
        <begin position="1126"/>
        <end position="1141"/>
    </location>
</feature>
<dbReference type="Gene3D" id="2.60.120.620">
    <property type="entry name" value="q2cbj1_9rhob like domain"/>
    <property type="match status" value="1"/>
</dbReference>
<feature type="compositionally biased region" description="Polar residues" evidence="1">
    <location>
        <begin position="211"/>
        <end position="221"/>
    </location>
</feature>
<reference evidence="2 3" key="1">
    <citation type="journal article" date="2021" name="Sci. Rep.">
        <title>The genome of the diatom Chaetoceros tenuissimus carries an ancient integrated fragment of an extant virus.</title>
        <authorList>
            <person name="Hongo Y."/>
            <person name="Kimura K."/>
            <person name="Takaki Y."/>
            <person name="Yoshida Y."/>
            <person name="Baba S."/>
            <person name="Kobayashi G."/>
            <person name="Nagasaki K."/>
            <person name="Hano T."/>
            <person name="Tomaru Y."/>
        </authorList>
    </citation>
    <scope>NUCLEOTIDE SEQUENCE [LARGE SCALE GENOMIC DNA]</scope>
    <source>
        <strain evidence="2 3">NIES-3715</strain>
    </source>
</reference>
<organism evidence="2 3">
    <name type="scientific">Chaetoceros tenuissimus</name>
    <dbReference type="NCBI Taxonomy" id="426638"/>
    <lineage>
        <taxon>Eukaryota</taxon>
        <taxon>Sar</taxon>
        <taxon>Stramenopiles</taxon>
        <taxon>Ochrophyta</taxon>
        <taxon>Bacillariophyta</taxon>
        <taxon>Coscinodiscophyceae</taxon>
        <taxon>Chaetocerotophycidae</taxon>
        <taxon>Chaetocerotales</taxon>
        <taxon>Chaetocerotaceae</taxon>
        <taxon>Chaetoceros</taxon>
    </lineage>
</organism>
<dbReference type="PANTHER" id="PTHR33099">
    <property type="entry name" value="FE2OG DIOXYGENASE DOMAIN-CONTAINING PROTEIN"/>
    <property type="match status" value="1"/>
</dbReference>
<dbReference type="PANTHER" id="PTHR33099:SF7">
    <property type="entry name" value="MYND-TYPE DOMAIN-CONTAINING PROTEIN"/>
    <property type="match status" value="1"/>
</dbReference>
<protein>
    <recommendedName>
        <fullName evidence="4">Prolyl 4-hydroxylase alpha subunit Fe(2+) 2OG dioxygenase domain-containing protein</fullName>
    </recommendedName>
</protein>